<comment type="similarity">
    <text evidence="2">Belongs to the 3-hydroxyacyl-CoA dehydrogenase family.</text>
</comment>
<keyword evidence="6" id="KW-1133">Transmembrane helix</keyword>
<protein>
    <submittedName>
        <fullName evidence="9">3-hydroxyacyl-CoA dehydrogenase family protein</fullName>
    </submittedName>
</protein>
<comment type="pathway">
    <text evidence="1">Lipid metabolism; butanoate metabolism.</text>
</comment>
<keyword evidence="6" id="KW-0472">Membrane</keyword>
<dbReference type="InterPro" id="IPR022694">
    <property type="entry name" value="3-OHacyl-CoA_DH"/>
</dbReference>
<feature type="binding site" evidence="5">
    <location>
        <position position="276"/>
    </location>
    <ligand>
        <name>NAD(+)</name>
        <dbReference type="ChEBI" id="CHEBI:57540"/>
    </ligand>
</feature>
<dbReference type="GO" id="GO:0008691">
    <property type="term" value="F:3-hydroxybutyryl-CoA dehydrogenase activity"/>
    <property type="evidence" value="ECO:0007669"/>
    <property type="project" value="TreeGrafter"/>
</dbReference>
<feature type="binding site" evidence="5">
    <location>
        <position position="35"/>
    </location>
    <ligand>
        <name>NAD(+)</name>
        <dbReference type="ChEBI" id="CHEBI:57540"/>
    </ligand>
</feature>
<evidence type="ECO:0000313" key="10">
    <source>
        <dbReference type="Proteomes" id="UP000479241"/>
    </source>
</evidence>
<sequence length="292" mass="31504">MTQDKLTVAVVGGGTMGAGIAVVAARAGHRTILRDLDDAAVQRGLDTAEAFLRRSASLGKLTEDQLSAALGNLTGTTELRDLAPAQVVIEAVFEDLEVKRTLFAELDDIVSRDALLHTNTSTLSVTSIASGSRHPERVVGTHYCNPAQLMKLVEVAEGRHTASEATKRSMEFLAGVGKTTVLTKDRPGFILNRFLIPWENNCIRALEAGLGTVESIDRAVLGALRHPMGPFQLLDVVGLDVHKAVSMRLYEQLREPRFAPPPLVDRMIAAGDLGRKTGRGFYTYDSTRAFGA</sequence>
<keyword evidence="3" id="KW-0560">Oxidoreductase</keyword>
<dbReference type="Proteomes" id="UP000479241">
    <property type="component" value="Unassembled WGS sequence"/>
</dbReference>
<dbReference type="AlphaFoldDB" id="A0A6L9W193"/>
<dbReference type="GO" id="GO:0070403">
    <property type="term" value="F:NAD+ binding"/>
    <property type="evidence" value="ECO:0007669"/>
    <property type="project" value="InterPro"/>
</dbReference>
<dbReference type="InterPro" id="IPR006108">
    <property type="entry name" value="3HC_DH_C"/>
</dbReference>
<dbReference type="GO" id="GO:0006635">
    <property type="term" value="P:fatty acid beta-oxidation"/>
    <property type="evidence" value="ECO:0007669"/>
    <property type="project" value="TreeGrafter"/>
</dbReference>
<dbReference type="PANTHER" id="PTHR48075">
    <property type="entry name" value="3-HYDROXYACYL-COA DEHYDROGENASE FAMILY PROTEIN"/>
    <property type="match status" value="1"/>
</dbReference>
<dbReference type="InterPro" id="IPR036291">
    <property type="entry name" value="NAD(P)-bd_dom_sf"/>
</dbReference>
<proteinExistence type="inferred from homology"/>
<dbReference type="Gene3D" id="1.10.1040.10">
    <property type="entry name" value="N-(1-d-carboxylethyl)-l-norvaline Dehydrogenase, domain 2"/>
    <property type="match status" value="1"/>
</dbReference>
<feature type="binding site" evidence="5">
    <location>
        <position position="121"/>
    </location>
    <ligand>
        <name>NAD(+)</name>
        <dbReference type="ChEBI" id="CHEBI:57540"/>
    </ligand>
</feature>
<evidence type="ECO:0000256" key="6">
    <source>
        <dbReference type="SAM" id="Phobius"/>
    </source>
</evidence>
<gene>
    <name evidence="9" type="ORF">GCU60_07535</name>
</gene>
<comment type="caution">
    <text evidence="9">The sequence shown here is derived from an EMBL/GenBank/DDBJ whole genome shotgun (WGS) entry which is preliminary data.</text>
</comment>
<evidence type="ECO:0000259" key="7">
    <source>
        <dbReference type="Pfam" id="PF00725"/>
    </source>
</evidence>
<keyword evidence="5" id="KW-0520">NAD</keyword>
<dbReference type="InterPro" id="IPR008927">
    <property type="entry name" value="6-PGluconate_DH-like_C_sf"/>
</dbReference>
<dbReference type="EMBL" id="JAAGWG010000009">
    <property type="protein sequence ID" value="NEK85612.1"/>
    <property type="molecule type" value="Genomic_DNA"/>
</dbReference>
<dbReference type="PANTHER" id="PTHR48075:SF5">
    <property type="entry name" value="3-HYDROXYBUTYRYL-COA DEHYDROGENASE"/>
    <property type="match status" value="1"/>
</dbReference>
<organism evidence="9 10">
    <name type="scientific">Blastococcus saxobsidens</name>
    <dbReference type="NCBI Taxonomy" id="138336"/>
    <lineage>
        <taxon>Bacteria</taxon>
        <taxon>Bacillati</taxon>
        <taxon>Actinomycetota</taxon>
        <taxon>Actinomycetes</taxon>
        <taxon>Geodermatophilales</taxon>
        <taxon>Geodermatophilaceae</taxon>
        <taxon>Blastococcus</taxon>
    </lineage>
</organism>
<keyword evidence="6" id="KW-0812">Transmembrane</keyword>
<dbReference type="InterPro" id="IPR013328">
    <property type="entry name" value="6PGD_dom2"/>
</dbReference>
<dbReference type="SUPFAM" id="SSF48179">
    <property type="entry name" value="6-phosphogluconate dehydrogenase C-terminal domain-like"/>
    <property type="match status" value="1"/>
</dbReference>
<evidence type="ECO:0000256" key="3">
    <source>
        <dbReference type="ARBA" id="ARBA00023002"/>
    </source>
</evidence>
<evidence type="ECO:0000256" key="5">
    <source>
        <dbReference type="PIRSR" id="PIRSR000105-2"/>
    </source>
</evidence>
<feature type="binding site" evidence="5">
    <location>
        <position position="145"/>
    </location>
    <ligand>
        <name>NAD(+)</name>
        <dbReference type="ChEBI" id="CHEBI:57540"/>
    </ligand>
</feature>
<evidence type="ECO:0000256" key="1">
    <source>
        <dbReference type="ARBA" id="ARBA00005086"/>
    </source>
</evidence>
<feature type="domain" description="3-hydroxyacyl-CoA dehydrogenase NAD binding" evidence="8">
    <location>
        <begin position="7"/>
        <end position="185"/>
    </location>
</feature>
<dbReference type="InterPro" id="IPR006176">
    <property type="entry name" value="3-OHacyl-CoA_DH_NAD-bd"/>
</dbReference>
<feature type="binding site" evidence="5">
    <location>
        <position position="94"/>
    </location>
    <ligand>
        <name>NAD(+)</name>
        <dbReference type="ChEBI" id="CHEBI:57540"/>
    </ligand>
</feature>
<dbReference type="PIRSF" id="PIRSF000105">
    <property type="entry name" value="HCDH"/>
    <property type="match status" value="1"/>
</dbReference>
<dbReference type="RefSeq" id="WP_163203817.1">
    <property type="nucleotide sequence ID" value="NZ_JAAGWG010000009.1"/>
</dbReference>
<evidence type="ECO:0000256" key="4">
    <source>
        <dbReference type="PIRSR" id="PIRSR000105-1"/>
    </source>
</evidence>
<dbReference type="Gene3D" id="3.40.50.720">
    <property type="entry name" value="NAD(P)-binding Rossmann-like Domain"/>
    <property type="match status" value="1"/>
</dbReference>
<feature type="domain" description="3-hydroxyacyl-CoA dehydrogenase C-terminal" evidence="7">
    <location>
        <begin position="188"/>
        <end position="284"/>
    </location>
</feature>
<feature type="transmembrane region" description="Helical" evidence="6">
    <location>
        <begin position="6"/>
        <end position="25"/>
    </location>
</feature>
<name>A0A6L9W193_9ACTN</name>
<dbReference type="Pfam" id="PF00725">
    <property type="entry name" value="3HCDH"/>
    <property type="match status" value="1"/>
</dbReference>
<feature type="binding site" evidence="5">
    <location>
        <position position="99"/>
    </location>
    <ligand>
        <name>NAD(+)</name>
        <dbReference type="ChEBI" id="CHEBI:57540"/>
    </ligand>
</feature>
<accession>A0A6L9W193</accession>
<dbReference type="SUPFAM" id="SSF51735">
    <property type="entry name" value="NAD(P)-binding Rossmann-fold domains"/>
    <property type="match status" value="1"/>
</dbReference>
<evidence type="ECO:0000259" key="8">
    <source>
        <dbReference type="Pfam" id="PF02737"/>
    </source>
</evidence>
<evidence type="ECO:0000313" key="9">
    <source>
        <dbReference type="EMBL" id="NEK85612.1"/>
    </source>
</evidence>
<dbReference type="Pfam" id="PF02737">
    <property type="entry name" value="3HCDH_N"/>
    <property type="match status" value="1"/>
</dbReference>
<evidence type="ECO:0000256" key="2">
    <source>
        <dbReference type="ARBA" id="ARBA00009463"/>
    </source>
</evidence>
<dbReference type="FunFam" id="3.40.50.720:FF:000009">
    <property type="entry name" value="Fatty oxidation complex, alpha subunit"/>
    <property type="match status" value="1"/>
</dbReference>
<feature type="site" description="Important for catalytic activity" evidence="4">
    <location>
        <position position="142"/>
    </location>
</feature>
<reference evidence="9 10" key="1">
    <citation type="submission" date="2019-12" db="EMBL/GenBank/DDBJ databases">
        <title>the WGS of Blastococcus saxobsidens 67B17.</title>
        <authorList>
            <person name="Jiang Z."/>
        </authorList>
    </citation>
    <scope>NUCLEOTIDE SEQUENCE [LARGE SCALE GENOMIC DNA]</scope>
    <source>
        <strain evidence="9 10">67B17</strain>
    </source>
</reference>
<feature type="binding site" evidence="5">
    <location>
        <begin position="12"/>
        <end position="17"/>
    </location>
    <ligand>
        <name>NAD(+)</name>
        <dbReference type="ChEBI" id="CHEBI:57540"/>
    </ligand>
</feature>